<protein>
    <recommendedName>
        <fullName evidence="2">DUF7780 domain-containing protein</fullName>
    </recommendedName>
</protein>
<proteinExistence type="predicted"/>
<evidence type="ECO:0000313" key="4">
    <source>
        <dbReference type="Proteomes" id="UP001159364"/>
    </source>
</evidence>
<accession>A0AAV8STF6</accession>
<dbReference type="EMBL" id="JAIWQS010000009">
    <property type="protein sequence ID" value="KAJ8755561.1"/>
    <property type="molecule type" value="Genomic_DNA"/>
</dbReference>
<dbReference type="PANTHER" id="PTHR34960">
    <property type="entry name" value="EMB|CAB68146.1-RELATED"/>
    <property type="match status" value="1"/>
</dbReference>
<keyword evidence="1" id="KW-0812">Transmembrane</keyword>
<evidence type="ECO:0000256" key="1">
    <source>
        <dbReference type="SAM" id="Phobius"/>
    </source>
</evidence>
<reference evidence="3 4" key="1">
    <citation type="submission" date="2021-09" db="EMBL/GenBank/DDBJ databases">
        <title>Genomic insights and catalytic innovation underlie evolution of tropane alkaloids biosynthesis.</title>
        <authorList>
            <person name="Wang Y.-J."/>
            <person name="Tian T."/>
            <person name="Huang J.-P."/>
            <person name="Huang S.-X."/>
        </authorList>
    </citation>
    <scope>NUCLEOTIDE SEQUENCE [LARGE SCALE GENOMIC DNA]</scope>
    <source>
        <strain evidence="3">KIB-2018</strain>
        <tissue evidence="3">Leaf</tissue>
    </source>
</reference>
<feature type="transmembrane region" description="Helical" evidence="1">
    <location>
        <begin position="79"/>
        <end position="99"/>
    </location>
</feature>
<dbReference type="InterPro" id="IPR056682">
    <property type="entry name" value="DUF7780"/>
</dbReference>
<evidence type="ECO:0000313" key="3">
    <source>
        <dbReference type="EMBL" id="KAJ8755561.1"/>
    </source>
</evidence>
<dbReference type="Proteomes" id="UP001159364">
    <property type="component" value="Linkage Group LG09"/>
</dbReference>
<dbReference type="PANTHER" id="PTHR34960:SF1">
    <property type="entry name" value="EMB|CAB68146.1-RELATED"/>
    <property type="match status" value="1"/>
</dbReference>
<keyword evidence="1" id="KW-1133">Transmembrane helix</keyword>
<dbReference type="Pfam" id="PF25002">
    <property type="entry name" value="DUF7780"/>
    <property type="match status" value="1"/>
</dbReference>
<organism evidence="3 4">
    <name type="scientific">Erythroxylum novogranatense</name>
    <dbReference type="NCBI Taxonomy" id="1862640"/>
    <lineage>
        <taxon>Eukaryota</taxon>
        <taxon>Viridiplantae</taxon>
        <taxon>Streptophyta</taxon>
        <taxon>Embryophyta</taxon>
        <taxon>Tracheophyta</taxon>
        <taxon>Spermatophyta</taxon>
        <taxon>Magnoliopsida</taxon>
        <taxon>eudicotyledons</taxon>
        <taxon>Gunneridae</taxon>
        <taxon>Pentapetalae</taxon>
        <taxon>rosids</taxon>
        <taxon>fabids</taxon>
        <taxon>Malpighiales</taxon>
        <taxon>Erythroxylaceae</taxon>
        <taxon>Erythroxylum</taxon>
    </lineage>
</organism>
<gene>
    <name evidence="3" type="ORF">K2173_022140</name>
</gene>
<keyword evidence="4" id="KW-1185">Reference proteome</keyword>
<keyword evidence="1" id="KW-0472">Membrane</keyword>
<sequence length="508" mass="56857">MSVADKEAMGIAANSSKIKTTTTITTTANGRENWGMGFLLVFFPDERGSNSVSSSSSSSSSSIKRSNSNNPILTKAQSTLSICILFLFLSLILFTLSTFEPTVPNPVIVSNKHARRFLSEKGITNLKTKTKFSWFAKVLEEGEQPRRLNELLSSSALQGMGKLYLRGTRAMSDLLVGHIVDDTTEDDMRLFLRVLHRSGLTAKADTVFIYGSSSFASKFEALIQEENKSFLNLVTYHLQELNNSSRELAGPSFDLSQFLRRGNKEMADSLWGKRLRVHNDSDSGVAEDRSIQLSYGSVVGFEASELDPENSLAGFVERVPMSLRRWACYPMLLGRVRRNFKHVLLADVKNLMLFGDPLGRVRNKRAESVYVSMTKYSRRNTEKGEANFQVNSAILMGGSRGIRRLSNVMLTEIVRSSMQHKRKNPVSESGILSQLVGKGRLVKNIDLMTSTESLPEASWVVGLKPFRWGTYKMIQRGNNNSKSNEDFNVFIMRQICSSEADSFVYRDC</sequence>
<feature type="domain" description="DUF7780" evidence="2">
    <location>
        <begin position="155"/>
        <end position="453"/>
    </location>
</feature>
<name>A0AAV8STF6_9ROSI</name>
<comment type="caution">
    <text evidence="3">The sequence shown here is derived from an EMBL/GenBank/DDBJ whole genome shotgun (WGS) entry which is preliminary data.</text>
</comment>
<evidence type="ECO:0000259" key="2">
    <source>
        <dbReference type="Pfam" id="PF25002"/>
    </source>
</evidence>
<dbReference type="AlphaFoldDB" id="A0AAV8STF6"/>